<dbReference type="Gene3D" id="3.10.450.50">
    <property type="match status" value="1"/>
</dbReference>
<gene>
    <name evidence="2" type="ORF">MNBD_ALPHA04-2180</name>
</gene>
<accession>A0A3B0SHQ6</accession>
<reference evidence="2" key="1">
    <citation type="submission" date="2018-06" db="EMBL/GenBank/DDBJ databases">
        <authorList>
            <person name="Zhirakovskaya E."/>
        </authorList>
    </citation>
    <scope>NUCLEOTIDE SEQUENCE</scope>
</reference>
<dbReference type="InterPro" id="IPR032710">
    <property type="entry name" value="NTF2-like_dom_sf"/>
</dbReference>
<name>A0A3B0SHQ6_9ZZZZ</name>
<dbReference type="EMBL" id="UOEF01000379">
    <property type="protein sequence ID" value="VAW03693.1"/>
    <property type="molecule type" value="Genomic_DNA"/>
</dbReference>
<dbReference type="InterPro" id="IPR046860">
    <property type="entry name" value="SnoaL_5"/>
</dbReference>
<evidence type="ECO:0000259" key="1">
    <source>
        <dbReference type="Pfam" id="PF20409"/>
    </source>
</evidence>
<evidence type="ECO:0000313" key="2">
    <source>
        <dbReference type="EMBL" id="VAW03693.1"/>
    </source>
</evidence>
<feature type="domain" description="SnoaL-like" evidence="1">
    <location>
        <begin position="6"/>
        <end position="121"/>
    </location>
</feature>
<protein>
    <recommendedName>
        <fullName evidence="1">SnoaL-like domain-containing protein</fullName>
    </recommendedName>
</protein>
<dbReference type="Pfam" id="PF20409">
    <property type="entry name" value="SnoaL_5"/>
    <property type="match status" value="1"/>
</dbReference>
<proteinExistence type="predicted"/>
<dbReference type="SUPFAM" id="SSF54427">
    <property type="entry name" value="NTF2-like"/>
    <property type="match status" value="1"/>
</dbReference>
<sequence length="122" mass="13670">MHSLVEIADDFTALIAAGKPQDAAEKYWATDIVCIEPDDTTEHAPAIVTGFDEAHGKLTSWLGHSAMEELSIDGPFITGNRFALFIDMLIKRRATGRCEPFSEIAIYTVRDGKIIEERYFYD</sequence>
<dbReference type="AlphaFoldDB" id="A0A3B0SHQ6"/>
<organism evidence="2">
    <name type="scientific">hydrothermal vent metagenome</name>
    <dbReference type="NCBI Taxonomy" id="652676"/>
    <lineage>
        <taxon>unclassified sequences</taxon>
        <taxon>metagenomes</taxon>
        <taxon>ecological metagenomes</taxon>
    </lineage>
</organism>